<accession>A0A6M4ISD4</accession>
<sequence length="125" mass="13017">MSVNGINNTPLLPNLGANRAETARTQNGAQNGAERAQQATTNARASQNAALKPQTPIAGQSSAQNTVPAEAPAGTDPTLWSVLTNDERNFFAKTAALGPLTYSRIKAVTNPAPPTARGIRLDVRA</sequence>
<feature type="compositionally biased region" description="Polar residues" evidence="1">
    <location>
        <begin position="37"/>
        <end position="49"/>
    </location>
</feature>
<feature type="region of interest" description="Disordered" evidence="1">
    <location>
        <begin position="1"/>
        <end position="75"/>
    </location>
</feature>
<dbReference type="Proteomes" id="UP000500938">
    <property type="component" value="Chromosome"/>
</dbReference>
<evidence type="ECO:0000256" key="1">
    <source>
        <dbReference type="SAM" id="MobiDB-lite"/>
    </source>
</evidence>
<dbReference type="RefSeq" id="WP_171225879.1">
    <property type="nucleotide sequence ID" value="NZ_CP053085.1"/>
</dbReference>
<name>A0A6M4ISD4_9BACT</name>
<dbReference type="KEGG" id="ggr:HKW67_13505"/>
<protein>
    <submittedName>
        <fullName evidence="2">Uncharacterized protein</fullName>
    </submittedName>
</protein>
<organism evidence="2 3">
    <name type="scientific">Gemmatimonas groenlandica</name>
    <dbReference type="NCBI Taxonomy" id="2732249"/>
    <lineage>
        <taxon>Bacteria</taxon>
        <taxon>Pseudomonadati</taxon>
        <taxon>Gemmatimonadota</taxon>
        <taxon>Gemmatimonadia</taxon>
        <taxon>Gemmatimonadales</taxon>
        <taxon>Gemmatimonadaceae</taxon>
        <taxon>Gemmatimonas</taxon>
    </lineage>
</organism>
<gene>
    <name evidence="2" type="ORF">HKW67_13505</name>
</gene>
<evidence type="ECO:0000313" key="3">
    <source>
        <dbReference type="Proteomes" id="UP000500938"/>
    </source>
</evidence>
<feature type="compositionally biased region" description="Polar residues" evidence="1">
    <location>
        <begin position="1"/>
        <end position="11"/>
    </location>
</feature>
<dbReference type="EMBL" id="CP053085">
    <property type="protein sequence ID" value="QJR36447.1"/>
    <property type="molecule type" value="Genomic_DNA"/>
</dbReference>
<feature type="compositionally biased region" description="Polar residues" evidence="1">
    <location>
        <begin position="57"/>
        <end position="67"/>
    </location>
</feature>
<evidence type="ECO:0000313" key="2">
    <source>
        <dbReference type="EMBL" id="QJR36447.1"/>
    </source>
</evidence>
<keyword evidence="3" id="KW-1185">Reference proteome</keyword>
<proteinExistence type="predicted"/>
<dbReference type="AlphaFoldDB" id="A0A6M4ISD4"/>
<reference evidence="2 3" key="1">
    <citation type="submission" date="2020-05" db="EMBL/GenBank/DDBJ databases">
        <title>Complete genome sequence of Gemmatimonas greenlandica TET16.</title>
        <authorList>
            <person name="Zeng Y."/>
        </authorList>
    </citation>
    <scope>NUCLEOTIDE SEQUENCE [LARGE SCALE GENOMIC DNA]</scope>
    <source>
        <strain evidence="2 3">TET16</strain>
    </source>
</reference>